<evidence type="ECO:0000259" key="2">
    <source>
        <dbReference type="Pfam" id="PF12937"/>
    </source>
</evidence>
<dbReference type="SUPFAM" id="SSF52047">
    <property type="entry name" value="RNI-like"/>
    <property type="match status" value="1"/>
</dbReference>
<name>A0AAD5VT92_9AGAR</name>
<proteinExistence type="predicted"/>
<keyword evidence="4" id="KW-1185">Reference proteome</keyword>
<evidence type="ECO:0000256" key="1">
    <source>
        <dbReference type="SAM" id="MobiDB-lite"/>
    </source>
</evidence>
<dbReference type="AlphaFoldDB" id="A0AAD5VT92"/>
<dbReference type="InterPro" id="IPR001810">
    <property type="entry name" value="F-box_dom"/>
</dbReference>
<accession>A0AAD5VT92</accession>
<dbReference type="InterPro" id="IPR036047">
    <property type="entry name" value="F-box-like_dom_sf"/>
</dbReference>
<comment type="caution">
    <text evidence="3">The sequence shown here is derived from an EMBL/GenBank/DDBJ whole genome shotgun (WGS) entry which is preliminary data.</text>
</comment>
<feature type="domain" description="F-box" evidence="2">
    <location>
        <begin position="37"/>
        <end position="97"/>
    </location>
</feature>
<protein>
    <recommendedName>
        <fullName evidence="2">F-box domain-containing protein</fullName>
    </recommendedName>
</protein>
<evidence type="ECO:0000313" key="4">
    <source>
        <dbReference type="Proteomes" id="UP001213000"/>
    </source>
</evidence>
<evidence type="ECO:0000313" key="3">
    <source>
        <dbReference type="EMBL" id="KAJ3567261.1"/>
    </source>
</evidence>
<dbReference type="Gene3D" id="1.20.1280.50">
    <property type="match status" value="1"/>
</dbReference>
<reference evidence="3" key="1">
    <citation type="submission" date="2022-07" db="EMBL/GenBank/DDBJ databases">
        <title>Genome Sequence of Leucocoprinus birnbaumii.</title>
        <authorList>
            <person name="Buettner E."/>
        </authorList>
    </citation>
    <scope>NUCLEOTIDE SEQUENCE</scope>
    <source>
        <strain evidence="3">VT141</strain>
    </source>
</reference>
<dbReference type="Pfam" id="PF12937">
    <property type="entry name" value="F-box-like"/>
    <property type="match status" value="1"/>
</dbReference>
<organism evidence="3 4">
    <name type="scientific">Leucocoprinus birnbaumii</name>
    <dbReference type="NCBI Taxonomy" id="56174"/>
    <lineage>
        <taxon>Eukaryota</taxon>
        <taxon>Fungi</taxon>
        <taxon>Dikarya</taxon>
        <taxon>Basidiomycota</taxon>
        <taxon>Agaricomycotina</taxon>
        <taxon>Agaricomycetes</taxon>
        <taxon>Agaricomycetidae</taxon>
        <taxon>Agaricales</taxon>
        <taxon>Agaricineae</taxon>
        <taxon>Agaricaceae</taxon>
        <taxon>Leucocoprinus</taxon>
    </lineage>
</organism>
<dbReference type="SUPFAM" id="SSF81383">
    <property type="entry name" value="F-box domain"/>
    <property type="match status" value="1"/>
</dbReference>
<dbReference type="Proteomes" id="UP001213000">
    <property type="component" value="Unassembled WGS sequence"/>
</dbReference>
<dbReference type="EMBL" id="JANIEX010000425">
    <property type="protein sequence ID" value="KAJ3567261.1"/>
    <property type="molecule type" value="Genomic_DNA"/>
</dbReference>
<feature type="region of interest" description="Disordered" evidence="1">
    <location>
        <begin position="450"/>
        <end position="492"/>
    </location>
</feature>
<gene>
    <name evidence="3" type="ORF">NP233_g6474</name>
</gene>
<sequence length="602" mass="68638">MQASLEETFKRLYLAQRTQALKISFQRATSIPERAHINELPPELLAHIFGYLIQSAPEPFPFPIPGSFHRWKAVTQVCRYWRTTALSTPSLWRSVHIVKNSDEAALQCLSLSGDLPLDVFYAVDIPGVAEAEDLSTLEDRALKGVFDNIHRLRELHLFSSFAEGFSPWKYSTKPATQLVALTVISSDEDDVGSPYALPPIFNAEMTSLEKVVLANISLWPHDSFRNLKHLALYDQLDEARLPLHTFLNTLSQSPQLETLILVSAGLEDDFIFDSSNLAQPVSLPCMKYLELGDWSFDLVPLTFLKHVAIPSETDICLWNLGWEADLRDLLFPRPECNALLRQCTKINITCFLDGDHTCEADTLICVKGFTIYYYANTIPPGFSTLKSLGQFVNVTELNYCPDMRWSKYGDIIDEDLLLMLPALKILRVSKAIHPDLERLCSLLIQFEPKPKPQRRSGHQTKLPLSTSARSTRRDRNSLLARSTSSSSSHPTRPRFRIAPLLEELHITHPFDHPDFCDRTFEPYTMETLQPLLFFANVRANNGVGLKKLVMQGCHPSVEVEDLKDYFCEVEIVRKRGYEEYWEDSVGEVWERGKMPRPLPPDW</sequence>